<feature type="transmembrane region" description="Helical" evidence="5">
    <location>
        <begin position="32"/>
        <end position="52"/>
    </location>
</feature>
<keyword evidence="2 5" id="KW-0812">Transmembrane</keyword>
<feature type="transmembrane region" description="Helical" evidence="5">
    <location>
        <begin position="6"/>
        <end position="25"/>
    </location>
</feature>
<evidence type="ECO:0000256" key="2">
    <source>
        <dbReference type="ARBA" id="ARBA00022692"/>
    </source>
</evidence>
<sequence length="148" mass="17765">MERKIMPTTWFIGFLILIIISHLLIIEKKIIFFPYNQFGWIFVLSGIILNLWTDNLFKKYKTTVKPYLKPSYFISNGPFRISRNPMYLGMLLILIGTTLLLKSVVLLIISFAYLCIIHIFYIRKEEQKMLRKFGIEYLKYKKKVRSWI</sequence>
<dbReference type="RefSeq" id="WP_158871705.1">
    <property type="nucleotide sequence ID" value="NZ_CP046401.1"/>
</dbReference>
<dbReference type="KEGG" id="mcos:GM418_29395"/>
<dbReference type="PANTHER" id="PTHR12714:SF9">
    <property type="entry name" value="PROTEIN-S-ISOPRENYLCYSTEINE O-METHYLTRANSFERASE"/>
    <property type="match status" value="1"/>
</dbReference>
<dbReference type="Pfam" id="PF04191">
    <property type="entry name" value="PEMT"/>
    <property type="match status" value="1"/>
</dbReference>
<feature type="transmembrane region" description="Helical" evidence="5">
    <location>
        <begin position="89"/>
        <end position="122"/>
    </location>
</feature>
<dbReference type="Gene3D" id="1.20.120.1630">
    <property type="match status" value="1"/>
</dbReference>
<proteinExistence type="predicted"/>
<dbReference type="InterPro" id="IPR007318">
    <property type="entry name" value="Phopholipid_MeTrfase"/>
</dbReference>
<evidence type="ECO:0000256" key="4">
    <source>
        <dbReference type="ARBA" id="ARBA00023136"/>
    </source>
</evidence>
<keyword evidence="3 5" id="KW-1133">Transmembrane helix</keyword>
<keyword evidence="4 5" id="KW-0472">Membrane</keyword>
<dbReference type="GO" id="GO:0012505">
    <property type="term" value="C:endomembrane system"/>
    <property type="evidence" value="ECO:0007669"/>
    <property type="project" value="UniProtKB-SubCell"/>
</dbReference>
<evidence type="ECO:0000313" key="6">
    <source>
        <dbReference type="EMBL" id="QGY47635.1"/>
    </source>
</evidence>
<dbReference type="PANTHER" id="PTHR12714">
    <property type="entry name" value="PROTEIN-S ISOPRENYLCYSTEINE O-METHYLTRANSFERASE"/>
    <property type="match status" value="1"/>
</dbReference>
<protein>
    <submittedName>
        <fullName evidence="6">DUF1295 domain-containing protein</fullName>
    </submittedName>
</protein>
<evidence type="ECO:0000256" key="5">
    <source>
        <dbReference type="SAM" id="Phobius"/>
    </source>
</evidence>
<evidence type="ECO:0000256" key="3">
    <source>
        <dbReference type="ARBA" id="ARBA00022989"/>
    </source>
</evidence>
<organism evidence="6 7">
    <name type="scientific">Maribellus comscasis</name>
    <dbReference type="NCBI Taxonomy" id="2681766"/>
    <lineage>
        <taxon>Bacteria</taxon>
        <taxon>Pseudomonadati</taxon>
        <taxon>Bacteroidota</taxon>
        <taxon>Bacteroidia</taxon>
        <taxon>Marinilabiliales</taxon>
        <taxon>Prolixibacteraceae</taxon>
        <taxon>Maribellus</taxon>
    </lineage>
</organism>
<dbReference type="Proteomes" id="UP000428260">
    <property type="component" value="Chromosome"/>
</dbReference>
<evidence type="ECO:0000313" key="7">
    <source>
        <dbReference type="Proteomes" id="UP000428260"/>
    </source>
</evidence>
<evidence type="ECO:0000256" key="1">
    <source>
        <dbReference type="ARBA" id="ARBA00004127"/>
    </source>
</evidence>
<dbReference type="AlphaFoldDB" id="A0A6I6JX01"/>
<name>A0A6I6JX01_9BACT</name>
<dbReference type="EMBL" id="CP046401">
    <property type="protein sequence ID" value="QGY47635.1"/>
    <property type="molecule type" value="Genomic_DNA"/>
</dbReference>
<comment type="subcellular location">
    <subcellularLocation>
        <location evidence="1">Endomembrane system</location>
        <topology evidence="1">Multi-pass membrane protein</topology>
    </subcellularLocation>
</comment>
<accession>A0A6I6JX01</accession>
<dbReference type="GO" id="GO:0016740">
    <property type="term" value="F:transferase activity"/>
    <property type="evidence" value="ECO:0007669"/>
    <property type="project" value="UniProtKB-ARBA"/>
</dbReference>
<gene>
    <name evidence="6" type="ORF">GM418_29395</name>
</gene>
<reference evidence="6 7" key="1">
    <citation type="submission" date="2019-11" db="EMBL/GenBank/DDBJ databases">
        <authorList>
            <person name="Zheng R.K."/>
            <person name="Sun C.M."/>
        </authorList>
    </citation>
    <scope>NUCLEOTIDE SEQUENCE [LARGE SCALE GENOMIC DNA]</scope>
    <source>
        <strain evidence="6 7">WC007</strain>
    </source>
</reference>
<keyword evidence="7" id="KW-1185">Reference proteome</keyword>